<dbReference type="SUPFAM" id="SSF53850">
    <property type="entry name" value="Periplasmic binding protein-like II"/>
    <property type="match status" value="1"/>
</dbReference>
<gene>
    <name evidence="6" type="ORF">QOZ95_001663</name>
</gene>
<dbReference type="InterPro" id="IPR000847">
    <property type="entry name" value="LysR_HTH_N"/>
</dbReference>
<evidence type="ECO:0000256" key="1">
    <source>
        <dbReference type="ARBA" id="ARBA00009437"/>
    </source>
</evidence>
<dbReference type="SUPFAM" id="SSF46785">
    <property type="entry name" value="Winged helix' DNA-binding domain"/>
    <property type="match status" value="1"/>
</dbReference>
<dbReference type="InterPro" id="IPR005119">
    <property type="entry name" value="LysR_subst-bd"/>
</dbReference>
<dbReference type="Gene3D" id="1.10.10.10">
    <property type="entry name" value="Winged helix-like DNA-binding domain superfamily/Winged helix DNA-binding domain"/>
    <property type="match status" value="1"/>
</dbReference>
<organism evidence="6 7">
    <name type="scientific">Paenibacillus brasilensis</name>
    <dbReference type="NCBI Taxonomy" id="128574"/>
    <lineage>
        <taxon>Bacteria</taxon>
        <taxon>Bacillati</taxon>
        <taxon>Bacillota</taxon>
        <taxon>Bacilli</taxon>
        <taxon>Bacillales</taxon>
        <taxon>Paenibacillaceae</taxon>
        <taxon>Paenibacillus</taxon>
    </lineage>
</organism>
<evidence type="ECO:0000313" key="6">
    <source>
        <dbReference type="EMBL" id="MDQ0493505.1"/>
    </source>
</evidence>
<dbReference type="EMBL" id="JAUSWA010000007">
    <property type="protein sequence ID" value="MDQ0493505.1"/>
    <property type="molecule type" value="Genomic_DNA"/>
</dbReference>
<dbReference type="GO" id="GO:0003677">
    <property type="term" value="F:DNA binding"/>
    <property type="evidence" value="ECO:0007669"/>
    <property type="project" value="UniProtKB-KW"/>
</dbReference>
<protein>
    <submittedName>
        <fullName evidence="6">DNA-binding transcriptional LysR family regulator</fullName>
    </submittedName>
</protein>
<comment type="similarity">
    <text evidence="1">Belongs to the LysR transcriptional regulatory family.</text>
</comment>
<dbReference type="PROSITE" id="PS50931">
    <property type="entry name" value="HTH_LYSR"/>
    <property type="match status" value="1"/>
</dbReference>
<reference evidence="6 7" key="1">
    <citation type="submission" date="2023-07" db="EMBL/GenBank/DDBJ databases">
        <title>Genomic Encyclopedia of Type Strains, Phase IV (KMG-IV): sequencing the most valuable type-strain genomes for metagenomic binning, comparative biology and taxonomic classification.</title>
        <authorList>
            <person name="Goeker M."/>
        </authorList>
    </citation>
    <scope>NUCLEOTIDE SEQUENCE [LARGE SCALE GENOMIC DNA]</scope>
    <source>
        <strain evidence="6 7">DSM 14914</strain>
    </source>
</reference>
<name>A0ABU0KVN7_9BACL</name>
<proteinExistence type="inferred from homology"/>
<dbReference type="CDD" id="cd05466">
    <property type="entry name" value="PBP2_LTTR_substrate"/>
    <property type="match status" value="1"/>
</dbReference>
<evidence type="ECO:0000256" key="2">
    <source>
        <dbReference type="ARBA" id="ARBA00023015"/>
    </source>
</evidence>
<dbReference type="InterPro" id="IPR036388">
    <property type="entry name" value="WH-like_DNA-bd_sf"/>
</dbReference>
<dbReference type="Gene3D" id="3.40.190.290">
    <property type="match status" value="1"/>
</dbReference>
<accession>A0ABU0KVN7</accession>
<keyword evidence="3 6" id="KW-0238">DNA-binding</keyword>
<dbReference type="Pfam" id="PF03466">
    <property type="entry name" value="LysR_substrate"/>
    <property type="match status" value="1"/>
</dbReference>
<sequence>MLEHQLGMPLFTRIGKKIYLSEAGYILRSHALNAFHELDQARVAIEELRGMKRGRLRIGCAGNHLLLPAITAFYRRYPEIELSVQELATEEVKEGLLTNRVDLGIVYLPLEHKQQESIELFEDELQLAVTAGHPLAAADVVPLVELQAHPIAMLQPKFLVRQFFDRYCENAGFQAKPILELSTLESLLQVAMSGVGAAILPRSYLQTVNQPAISKICLKDPAPTRKIGLVYRKTSYLSAAMKTFITQMMVR</sequence>
<evidence type="ECO:0000313" key="7">
    <source>
        <dbReference type="Proteomes" id="UP001242811"/>
    </source>
</evidence>
<dbReference type="InterPro" id="IPR050950">
    <property type="entry name" value="HTH-type_LysR_regulators"/>
</dbReference>
<dbReference type="InterPro" id="IPR036390">
    <property type="entry name" value="WH_DNA-bd_sf"/>
</dbReference>
<keyword evidence="2" id="KW-0805">Transcription regulation</keyword>
<evidence type="ECO:0000256" key="4">
    <source>
        <dbReference type="ARBA" id="ARBA00023163"/>
    </source>
</evidence>
<evidence type="ECO:0000259" key="5">
    <source>
        <dbReference type="PROSITE" id="PS50931"/>
    </source>
</evidence>
<dbReference type="Proteomes" id="UP001242811">
    <property type="component" value="Unassembled WGS sequence"/>
</dbReference>
<keyword evidence="4" id="KW-0804">Transcription</keyword>
<comment type="caution">
    <text evidence="6">The sequence shown here is derived from an EMBL/GenBank/DDBJ whole genome shotgun (WGS) entry which is preliminary data.</text>
</comment>
<feature type="domain" description="HTH lysR-type" evidence="5">
    <location>
        <begin position="1"/>
        <end position="21"/>
    </location>
</feature>
<keyword evidence="7" id="KW-1185">Reference proteome</keyword>
<evidence type="ECO:0000256" key="3">
    <source>
        <dbReference type="ARBA" id="ARBA00023125"/>
    </source>
</evidence>
<dbReference type="PANTHER" id="PTHR30419">
    <property type="entry name" value="HTH-TYPE TRANSCRIPTIONAL REGULATOR YBHD"/>
    <property type="match status" value="1"/>
</dbReference>